<feature type="domain" description="TauD/TfdA-like" evidence="4">
    <location>
        <begin position="117"/>
        <end position="385"/>
    </location>
</feature>
<dbReference type="OrthoDB" id="272271at2759"/>
<dbReference type="Gene3D" id="3.60.130.10">
    <property type="entry name" value="Clavaminate synthase-like"/>
    <property type="match status" value="1"/>
</dbReference>
<keyword evidence="1" id="KW-0560">Oxidoreductase</keyword>
<dbReference type="SUPFAM" id="SSF51197">
    <property type="entry name" value="Clavaminate synthase-like"/>
    <property type="match status" value="1"/>
</dbReference>
<keyword evidence="6" id="KW-1185">Reference proteome</keyword>
<dbReference type="InterPro" id="IPR003819">
    <property type="entry name" value="TauD/TfdA-like"/>
</dbReference>
<evidence type="ECO:0000256" key="3">
    <source>
        <dbReference type="SAM" id="MobiDB-lite"/>
    </source>
</evidence>
<feature type="region of interest" description="Disordered" evidence="3">
    <location>
        <begin position="1"/>
        <end position="37"/>
    </location>
</feature>
<protein>
    <submittedName>
        <fullName evidence="5">Clavaminate synthase-like protein</fullName>
    </submittedName>
</protein>
<proteinExistence type="predicted"/>
<sequence>MAPVATAPPAPSFAPPAGDTHPLKSQAGSRVPPPPGAEVSSLANILTSGQYDTDVSLITPYEQLPTKIEGPTVWTREEYEKPENQERWIRRWSEEEIGQLETAAKDWVASGRPHEEIERATINLPLSLQSTLLSLRQKILHGSGFYVFKGFPVDRWPIEVTAAAYLMVGAYLGNSVSQNGRGHILGHVKDIEGDKFTGDNIDKIRIYRTSARQHFHVDSSGGLIGLCCLARSLEGGESDVVSSHALWNHLQAHRPDVARTLAEPNWYFDRKGEVSTSKEGQNPWMKRSIATLVKGQPDNRLTVQIDPYYLWSTTRFVEAGQIPPLSAAQKEAMQVLEETAQKLALHMILEVGDCQFVSDSSVLHARTAYKDHPPPHPRRHLLRLWLSTPVSEGGWVTPFPDADHPRRGGIQVDEQPHRCPLDAE</sequence>
<evidence type="ECO:0000259" key="4">
    <source>
        <dbReference type="Pfam" id="PF02668"/>
    </source>
</evidence>
<dbReference type="AlphaFoldDB" id="A0A316UPW6"/>
<dbReference type="InterPro" id="IPR042098">
    <property type="entry name" value="TauD-like_sf"/>
</dbReference>
<dbReference type="GO" id="GO:0017000">
    <property type="term" value="P:antibiotic biosynthetic process"/>
    <property type="evidence" value="ECO:0007669"/>
    <property type="project" value="UniProtKB-KW"/>
</dbReference>
<name>A0A316UPW6_9BASI</name>
<keyword evidence="2" id="KW-0045">Antibiotic biosynthesis</keyword>
<reference evidence="5 6" key="1">
    <citation type="journal article" date="2018" name="Mol. Biol. Evol.">
        <title>Broad Genomic Sampling Reveals a Smut Pathogenic Ancestry of the Fungal Clade Ustilaginomycotina.</title>
        <authorList>
            <person name="Kijpornyongpan T."/>
            <person name="Mondo S.J."/>
            <person name="Barry K."/>
            <person name="Sandor L."/>
            <person name="Lee J."/>
            <person name="Lipzen A."/>
            <person name="Pangilinan J."/>
            <person name="LaButti K."/>
            <person name="Hainaut M."/>
            <person name="Henrissat B."/>
            <person name="Grigoriev I.V."/>
            <person name="Spatafora J.W."/>
            <person name="Aime M.C."/>
        </authorList>
    </citation>
    <scope>NUCLEOTIDE SEQUENCE [LARGE SCALE GENOMIC DNA]</scope>
    <source>
        <strain evidence="5 6">MCA 5214</strain>
    </source>
</reference>
<feature type="compositionally biased region" description="Basic and acidic residues" evidence="3">
    <location>
        <begin position="414"/>
        <end position="424"/>
    </location>
</feature>
<dbReference type="Pfam" id="PF02668">
    <property type="entry name" value="TauD"/>
    <property type="match status" value="1"/>
</dbReference>
<dbReference type="PANTHER" id="PTHR10696:SF56">
    <property type="entry name" value="TAUD_TFDA-LIKE DOMAIN-CONTAINING PROTEIN"/>
    <property type="match status" value="1"/>
</dbReference>
<dbReference type="RefSeq" id="XP_025361440.1">
    <property type="nucleotide sequence ID" value="XM_025506445.1"/>
</dbReference>
<gene>
    <name evidence="5" type="ORF">BDZ90DRAFT_232925</name>
</gene>
<feature type="region of interest" description="Disordered" evidence="3">
    <location>
        <begin position="399"/>
        <end position="424"/>
    </location>
</feature>
<dbReference type="GeneID" id="37028268"/>
<accession>A0A316UPW6</accession>
<evidence type="ECO:0000313" key="5">
    <source>
        <dbReference type="EMBL" id="PWN26828.1"/>
    </source>
</evidence>
<dbReference type="GO" id="GO:0016491">
    <property type="term" value="F:oxidoreductase activity"/>
    <property type="evidence" value="ECO:0007669"/>
    <property type="project" value="UniProtKB-KW"/>
</dbReference>
<dbReference type="EMBL" id="KZ819670">
    <property type="protein sequence ID" value="PWN26828.1"/>
    <property type="molecule type" value="Genomic_DNA"/>
</dbReference>
<dbReference type="InterPro" id="IPR050411">
    <property type="entry name" value="AlphaKG_dependent_hydroxylases"/>
</dbReference>
<dbReference type="STRING" id="1569628.A0A316UPW6"/>
<organism evidence="5 6">
    <name type="scientific">Jaminaea rosea</name>
    <dbReference type="NCBI Taxonomy" id="1569628"/>
    <lineage>
        <taxon>Eukaryota</taxon>
        <taxon>Fungi</taxon>
        <taxon>Dikarya</taxon>
        <taxon>Basidiomycota</taxon>
        <taxon>Ustilaginomycotina</taxon>
        <taxon>Exobasidiomycetes</taxon>
        <taxon>Microstromatales</taxon>
        <taxon>Microstromatales incertae sedis</taxon>
        <taxon>Jaminaea</taxon>
    </lineage>
</organism>
<evidence type="ECO:0000256" key="2">
    <source>
        <dbReference type="ARBA" id="ARBA00023194"/>
    </source>
</evidence>
<feature type="compositionally biased region" description="Pro residues" evidence="3">
    <location>
        <begin position="1"/>
        <end position="14"/>
    </location>
</feature>
<evidence type="ECO:0000313" key="6">
    <source>
        <dbReference type="Proteomes" id="UP000245884"/>
    </source>
</evidence>
<evidence type="ECO:0000256" key="1">
    <source>
        <dbReference type="ARBA" id="ARBA00023002"/>
    </source>
</evidence>
<dbReference type="Proteomes" id="UP000245884">
    <property type="component" value="Unassembled WGS sequence"/>
</dbReference>
<dbReference type="PANTHER" id="PTHR10696">
    <property type="entry name" value="GAMMA-BUTYROBETAINE HYDROXYLASE-RELATED"/>
    <property type="match status" value="1"/>
</dbReference>